<reference evidence="2" key="1">
    <citation type="journal article" date="2017" name="Acta Aliment.">
        <title>Plant polysaccharide degrading enzyme system of Thermpbifida cellulosilytica TB100 revealed by de novo genome project data.</title>
        <authorList>
            <person name="Toth A."/>
            <person name="Baka E."/>
            <person name="Luzics S."/>
            <person name="Bata-Vidacs I."/>
            <person name="Nagy I."/>
            <person name="Balint B."/>
            <person name="Herceg R."/>
            <person name="Olasz F."/>
            <person name="Wilk T."/>
            <person name="Nagy T."/>
            <person name="Kriszt B."/>
            <person name="Nagy I."/>
            <person name="Kukolya J."/>
        </authorList>
    </citation>
    <scope>NUCLEOTIDE SEQUENCE [LARGE SCALE GENOMIC DNA]</scope>
    <source>
        <strain evidence="2">TB100</strain>
    </source>
</reference>
<dbReference type="Proteomes" id="UP000074382">
    <property type="component" value="Unassembled WGS sequence"/>
</dbReference>
<proteinExistence type="predicted"/>
<organism evidence="1 2">
    <name type="scientific">Thermobifida cellulosilytica TB100</name>
    <dbReference type="NCBI Taxonomy" id="665004"/>
    <lineage>
        <taxon>Bacteria</taxon>
        <taxon>Bacillati</taxon>
        <taxon>Actinomycetota</taxon>
        <taxon>Actinomycetes</taxon>
        <taxon>Streptosporangiales</taxon>
        <taxon>Nocardiopsidaceae</taxon>
        <taxon>Thermobifida</taxon>
    </lineage>
</organism>
<dbReference type="PATRIC" id="fig|665004.4.peg.3293"/>
<dbReference type="EMBL" id="LGEM01000076">
    <property type="protein sequence ID" value="KUP96788.1"/>
    <property type="molecule type" value="Genomic_DNA"/>
</dbReference>
<keyword evidence="2" id="KW-1185">Reference proteome</keyword>
<sequence length="186" mass="19759">MTWWNTPVSHAVEPPDRLTIGAGPATDVFGDPGGTARTANAPALLAELAGDFTLAARVELDFRTTYDAGVLFLHVDGDNHAKLCLELSPQGRPTIVSVVTRGGVSDDCNSFTVDSGARLRITRIGGAYAFHADTGDGFWHLVRYFALPSPARVGFLAQSPLGEGQTVRFTEIAHTTAPPEDLRGGQ</sequence>
<dbReference type="PANTHER" id="PTHR35332">
    <property type="entry name" value="REGULATION OF ENOLASE PROTEIN 1"/>
    <property type="match status" value="1"/>
</dbReference>
<accession>A0A147KHM1</accession>
<protein>
    <recommendedName>
        <fullName evidence="3">DUF1349 domain-containing protein</fullName>
    </recommendedName>
</protein>
<dbReference type="Pfam" id="PF07081">
    <property type="entry name" value="DUF1349"/>
    <property type="match status" value="1"/>
</dbReference>
<evidence type="ECO:0008006" key="3">
    <source>
        <dbReference type="Google" id="ProtNLM"/>
    </source>
</evidence>
<dbReference type="PANTHER" id="PTHR35332:SF2">
    <property type="entry name" value="REGULATION OF ENOLASE PROTEIN 1"/>
    <property type="match status" value="1"/>
</dbReference>
<dbReference type="AlphaFoldDB" id="A0A147KHM1"/>
<dbReference type="InterPro" id="IPR013320">
    <property type="entry name" value="ConA-like_dom_sf"/>
</dbReference>
<evidence type="ECO:0000313" key="1">
    <source>
        <dbReference type="EMBL" id="KUP96788.1"/>
    </source>
</evidence>
<dbReference type="Gene3D" id="2.60.120.200">
    <property type="match status" value="1"/>
</dbReference>
<name>A0A147KHM1_THECS</name>
<gene>
    <name evidence="1" type="ORF">AC529_10335</name>
</gene>
<evidence type="ECO:0000313" key="2">
    <source>
        <dbReference type="Proteomes" id="UP000074382"/>
    </source>
</evidence>
<dbReference type="SUPFAM" id="SSF49899">
    <property type="entry name" value="Concanavalin A-like lectins/glucanases"/>
    <property type="match status" value="1"/>
</dbReference>
<dbReference type="InterPro" id="IPR009784">
    <property type="entry name" value="DUF1349"/>
</dbReference>
<comment type="caution">
    <text evidence="1">The sequence shown here is derived from an EMBL/GenBank/DDBJ whole genome shotgun (WGS) entry which is preliminary data.</text>
</comment>